<keyword evidence="3" id="KW-1185">Reference proteome</keyword>
<dbReference type="OrthoDB" id="10644778at2759"/>
<dbReference type="EMBL" id="CAMKVN010002298">
    <property type="protein sequence ID" value="CAI2180476.1"/>
    <property type="molecule type" value="Genomic_DNA"/>
</dbReference>
<comment type="caution">
    <text evidence="2">The sequence shown here is derived from an EMBL/GenBank/DDBJ whole genome shotgun (WGS) entry which is preliminary data.</text>
</comment>
<protein>
    <submittedName>
        <fullName evidence="2">17140_t:CDS:1</fullName>
    </submittedName>
</protein>
<proteinExistence type="predicted"/>
<dbReference type="AlphaFoldDB" id="A0A9W4ST82"/>
<sequence>MDSNWQNNLSSDENNDQPSTSQNFGADEVMLKAKNQWNAHSEELLLLFLVERIEDVKKLKKRGITAKNVKGKLWNDATVMLRSYNYVFNAKKCAIKYKELIQNEKKG</sequence>
<accession>A0A9W4ST82</accession>
<organism evidence="2 3">
    <name type="scientific">Funneliformis geosporum</name>
    <dbReference type="NCBI Taxonomy" id="1117311"/>
    <lineage>
        <taxon>Eukaryota</taxon>
        <taxon>Fungi</taxon>
        <taxon>Fungi incertae sedis</taxon>
        <taxon>Mucoromycota</taxon>
        <taxon>Glomeromycotina</taxon>
        <taxon>Glomeromycetes</taxon>
        <taxon>Glomerales</taxon>
        <taxon>Glomeraceae</taxon>
        <taxon>Funneliformis</taxon>
    </lineage>
</organism>
<dbReference type="Proteomes" id="UP001153678">
    <property type="component" value="Unassembled WGS sequence"/>
</dbReference>
<feature type="compositionally biased region" description="Polar residues" evidence="1">
    <location>
        <begin position="1"/>
        <end position="24"/>
    </location>
</feature>
<gene>
    <name evidence="2" type="ORF">FWILDA_LOCUS9601</name>
</gene>
<reference evidence="2" key="1">
    <citation type="submission" date="2022-08" db="EMBL/GenBank/DDBJ databases">
        <authorList>
            <person name="Kallberg Y."/>
            <person name="Tangrot J."/>
            <person name="Rosling A."/>
        </authorList>
    </citation>
    <scope>NUCLEOTIDE SEQUENCE</scope>
    <source>
        <strain evidence="2">Wild A</strain>
    </source>
</reference>
<evidence type="ECO:0000313" key="3">
    <source>
        <dbReference type="Proteomes" id="UP001153678"/>
    </source>
</evidence>
<feature type="region of interest" description="Disordered" evidence="1">
    <location>
        <begin position="1"/>
        <end position="25"/>
    </location>
</feature>
<evidence type="ECO:0000313" key="2">
    <source>
        <dbReference type="EMBL" id="CAI2180476.1"/>
    </source>
</evidence>
<evidence type="ECO:0000256" key="1">
    <source>
        <dbReference type="SAM" id="MobiDB-lite"/>
    </source>
</evidence>
<name>A0A9W4ST82_9GLOM</name>